<evidence type="ECO:0000256" key="1">
    <source>
        <dbReference type="ARBA" id="ARBA00004906"/>
    </source>
</evidence>
<reference evidence="3" key="1">
    <citation type="submission" date="2015-06" db="UniProtKB">
        <authorList>
            <consortium name="EnsemblPlants"/>
        </authorList>
    </citation>
    <scope>IDENTIFICATION</scope>
</reference>
<evidence type="ECO:0000256" key="2">
    <source>
        <dbReference type="SAM" id="MobiDB-lite"/>
    </source>
</evidence>
<feature type="compositionally biased region" description="Basic and acidic residues" evidence="2">
    <location>
        <begin position="71"/>
        <end position="91"/>
    </location>
</feature>
<feature type="region of interest" description="Disordered" evidence="2">
    <location>
        <begin position="64"/>
        <end position="91"/>
    </location>
</feature>
<proteinExistence type="predicted"/>
<organism evidence="3">
    <name type="scientific">Aegilops tauschii</name>
    <name type="common">Tausch's goatgrass</name>
    <name type="synonym">Aegilops squarrosa</name>
    <dbReference type="NCBI Taxonomy" id="37682"/>
    <lineage>
        <taxon>Eukaryota</taxon>
        <taxon>Viridiplantae</taxon>
        <taxon>Streptophyta</taxon>
        <taxon>Embryophyta</taxon>
        <taxon>Tracheophyta</taxon>
        <taxon>Spermatophyta</taxon>
        <taxon>Magnoliopsida</taxon>
        <taxon>Liliopsida</taxon>
        <taxon>Poales</taxon>
        <taxon>Poaceae</taxon>
        <taxon>BOP clade</taxon>
        <taxon>Pooideae</taxon>
        <taxon>Triticodae</taxon>
        <taxon>Triticeae</taxon>
        <taxon>Triticinae</taxon>
        <taxon>Aegilops</taxon>
    </lineage>
</organism>
<dbReference type="AlphaFoldDB" id="N1QRK3"/>
<sequence length="91" mass="10529">MAEFFGHMREAISRVVVIEDMEAAAFKVIMNFIYTDTVPDLMGRARRRRGWLGINLWLLIGEGGKRRKRSKGGEAADQEEARQEESYSHRE</sequence>
<accession>N1QRK3</accession>
<comment type="pathway">
    <text evidence="1">Protein modification; protein ubiquitination.</text>
</comment>
<dbReference type="SUPFAM" id="SSF54695">
    <property type="entry name" value="POZ domain"/>
    <property type="match status" value="1"/>
</dbReference>
<protein>
    <submittedName>
        <fullName evidence="3">Uncharacterized protein</fullName>
    </submittedName>
</protein>
<dbReference type="Gene3D" id="3.30.710.10">
    <property type="entry name" value="Potassium Channel Kv1.1, Chain A"/>
    <property type="match status" value="1"/>
</dbReference>
<name>N1QRK3_AEGTA</name>
<dbReference type="EnsemblPlants" id="EMT02850">
    <property type="protein sequence ID" value="EMT02850"/>
    <property type="gene ID" value="F775_43013"/>
</dbReference>
<evidence type="ECO:0000313" key="3">
    <source>
        <dbReference type="EnsemblPlants" id="EMT02850"/>
    </source>
</evidence>
<dbReference type="InterPro" id="IPR011333">
    <property type="entry name" value="SKP1/BTB/POZ_sf"/>
</dbReference>